<feature type="transmembrane region" description="Helical" evidence="1">
    <location>
        <begin position="6"/>
        <end position="32"/>
    </location>
</feature>
<sequence>MQQEIISIVYIIIGISGLFSIFFTFSIVRILFKHRHDNAPLTVFMLNPVESQKYINLFVYPAVFILLTGISTIAQKFAGTPSFSNIPFTLFFFLSYVFGLVTIVVFLYVVYAWYKKMRRFA</sequence>
<evidence type="ECO:0000313" key="3">
    <source>
        <dbReference type="Proteomes" id="UP000763484"/>
    </source>
</evidence>
<feature type="transmembrane region" description="Helical" evidence="1">
    <location>
        <begin position="86"/>
        <end position="114"/>
    </location>
</feature>
<keyword evidence="1" id="KW-0812">Transmembrane</keyword>
<dbReference type="EMBL" id="JADFAQ010000020">
    <property type="protein sequence ID" value="MBE5728056.1"/>
    <property type="molecule type" value="Genomic_DNA"/>
</dbReference>
<evidence type="ECO:0000256" key="1">
    <source>
        <dbReference type="SAM" id="Phobius"/>
    </source>
</evidence>
<accession>A0A8T3UU29</accession>
<reference evidence="2 3" key="1">
    <citation type="submission" date="2020-09" db="EMBL/GenBank/DDBJ databases">
        <title>Genomic characterization of a novel Parvarchaeota family in acid mine drainage sediments.</title>
        <authorList>
            <person name="Luo Z.-H."/>
        </authorList>
    </citation>
    <scope>NUCLEOTIDE SEQUENCE [LARGE SCALE GENOMIC DNA]</scope>
    <source>
        <strain evidence="2">TL1-5_bins.178</strain>
    </source>
</reference>
<dbReference type="Proteomes" id="UP000763484">
    <property type="component" value="Unassembled WGS sequence"/>
</dbReference>
<proteinExistence type="predicted"/>
<evidence type="ECO:0000313" key="2">
    <source>
        <dbReference type="EMBL" id="MBE5728056.1"/>
    </source>
</evidence>
<dbReference type="AlphaFoldDB" id="A0A8T3UU29"/>
<comment type="caution">
    <text evidence="2">The sequence shown here is derived from an EMBL/GenBank/DDBJ whole genome shotgun (WGS) entry which is preliminary data.</text>
</comment>
<name>A0A8T3UU29_9ARCH</name>
<feature type="transmembrane region" description="Helical" evidence="1">
    <location>
        <begin position="53"/>
        <end position="74"/>
    </location>
</feature>
<organism evidence="2 3">
    <name type="scientific">Candidatus Acidifodinimicrobium mancum</name>
    <dbReference type="NCBI Taxonomy" id="2898728"/>
    <lineage>
        <taxon>Archaea</taxon>
        <taxon>Candidatus Parvarchaeota</taxon>
        <taxon>Candidatus Acidifodinimicrobiaceae</taxon>
        <taxon>Candidatus Acidifodinimicrobium</taxon>
    </lineage>
</organism>
<keyword evidence="1" id="KW-1133">Transmembrane helix</keyword>
<keyword evidence="1" id="KW-0472">Membrane</keyword>
<gene>
    <name evidence="2" type="ORF">IHE50_01410</name>
</gene>
<protein>
    <submittedName>
        <fullName evidence="2">Uncharacterized protein</fullName>
    </submittedName>
</protein>